<name>A0ABP7WT52_9ACTN</name>
<evidence type="ECO:0000313" key="1">
    <source>
        <dbReference type="EMBL" id="GAA4094850.1"/>
    </source>
</evidence>
<accession>A0ABP7WT52</accession>
<dbReference type="EMBL" id="BAAAZG010000052">
    <property type="protein sequence ID" value="GAA4094850.1"/>
    <property type="molecule type" value="Genomic_DNA"/>
</dbReference>
<comment type="caution">
    <text evidence="1">The sequence shown here is derived from an EMBL/GenBank/DDBJ whole genome shotgun (WGS) entry which is preliminary data.</text>
</comment>
<reference evidence="2" key="1">
    <citation type="journal article" date="2019" name="Int. J. Syst. Evol. Microbiol.">
        <title>The Global Catalogue of Microorganisms (GCM) 10K type strain sequencing project: providing services to taxonomists for standard genome sequencing and annotation.</title>
        <authorList>
            <consortium name="The Broad Institute Genomics Platform"/>
            <consortium name="The Broad Institute Genome Sequencing Center for Infectious Disease"/>
            <person name="Wu L."/>
            <person name="Ma J."/>
        </authorList>
    </citation>
    <scope>NUCLEOTIDE SEQUENCE [LARGE SCALE GENOMIC DNA]</scope>
    <source>
        <strain evidence="2">JCM 16702</strain>
    </source>
</reference>
<proteinExistence type="predicted"/>
<gene>
    <name evidence="1" type="ORF">GCM10022214_67090</name>
</gene>
<dbReference type="Proteomes" id="UP001500683">
    <property type="component" value="Unassembled WGS sequence"/>
</dbReference>
<organism evidence="1 2">
    <name type="scientific">Actinomadura miaoliensis</name>
    <dbReference type="NCBI Taxonomy" id="430685"/>
    <lineage>
        <taxon>Bacteria</taxon>
        <taxon>Bacillati</taxon>
        <taxon>Actinomycetota</taxon>
        <taxon>Actinomycetes</taxon>
        <taxon>Streptosporangiales</taxon>
        <taxon>Thermomonosporaceae</taxon>
        <taxon>Actinomadura</taxon>
    </lineage>
</organism>
<protein>
    <submittedName>
        <fullName evidence="1">Uncharacterized protein</fullName>
    </submittedName>
</protein>
<sequence length="43" mass="4722">MAGDADGARDCYRTAARLTTSLAEQRYLERKASGLTRPPAPQR</sequence>
<dbReference type="RefSeq" id="WP_344955657.1">
    <property type="nucleotide sequence ID" value="NZ_BAAAZG010000052.1"/>
</dbReference>
<evidence type="ECO:0000313" key="2">
    <source>
        <dbReference type="Proteomes" id="UP001500683"/>
    </source>
</evidence>
<keyword evidence="2" id="KW-1185">Reference proteome</keyword>